<gene>
    <name evidence="1" type="ORF">SMTD_LOCUS3989</name>
</gene>
<dbReference type="Proteomes" id="UP000269396">
    <property type="component" value="Unassembled WGS sequence"/>
</dbReference>
<name>A0A183NPF2_9TREM</name>
<accession>A0A183NPF2</accession>
<evidence type="ECO:0000313" key="2">
    <source>
        <dbReference type="Proteomes" id="UP000269396"/>
    </source>
</evidence>
<evidence type="ECO:0000313" key="1">
    <source>
        <dbReference type="EMBL" id="VDP01411.1"/>
    </source>
</evidence>
<sequence length="121" mass="13450">MRAKVANVGAASTSVGLNIQRGKTKILNQNTENTDTVTLDGDILEQVELFTYLGGNIDEQGEYDADLNARIGKAKTTFPRLKNIWNSKNCRSESKSESSIRTSRQFHCTEVKLEELQQPSS</sequence>
<keyword evidence="2" id="KW-1185">Reference proteome</keyword>
<dbReference type="EMBL" id="UZAL01009120">
    <property type="protein sequence ID" value="VDP01411.1"/>
    <property type="molecule type" value="Genomic_DNA"/>
</dbReference>
<proteinExistence type="predicted"/>
<dbReference type="PANTHER" id="PTHR47027:SF25">
    <property type="entry name" value="REVERSE TRANSCRIPTASE DOMAIN-CONTAINING PROTEIN"/>
    <property type="match status" value="1"/>
</dbReference>
<dbReference type="PANTHER" id="PTHR47027">
    <property type="entry name" value="REVERSE TRANSCRIPTASE DOMAIN-CONTAINING PROTEIN"/>
    <property type="match status" value="1"/>
</dbReference>
<reference evidence="1 2" key="1">
    <citation type="submission" date="2018-11" db="EMBL/GenBank/DDBJ databases">
        <authorList>
            <consortium name="Pathogen Informatics"/>
        </authorList>
    </citation>
    <scope>NUCLEOTIDE SEQUENCE [LARGE SCALE GENOMIC DNA]</scope>
    <source>
        <strain>Denwood</strain>
        <strain evidence="2">Zambia</strain>
    </source>
</reference>
<organism evidence="1 2">
    <name type="scientific">Schistosoma mattheei</name>
    <dbReference type="NCBI Taxonomy" id="31246"/>
    <lineage>
        <taxon>Eukaryota</taxon>
        <taxon>Metazoa</taxon>
        <taxon>Spiralia</taxon>
        <taxon>Lophotrochozoa</taxon>
        <taxon>Platyhelminthes</taxon>
        <taxon>Trematoda</taxon>
        <taxon>Digenea</taxon>
        <taxon>Strigeidida</taxon>
        <taxon>Schistosomatoidea</taxon>
        <taxon>Schistosomatidae</taxon>
        <taxon>Schistosoma</taxon>
    </lineage>
</organism>
<protein>
    <submittedName>
        <fullName evidence="1">Uncharacterized protein</fullName>
    </submittedName>
</protein>
<dbReference type="AlphaFoldDB" id="A0A183NPF2"/>